<reference evidence="4" key="1">
    <citation type="submission" date="2022-03" db="EMBL/GenBank/DDBJ databases">
        <title>Draft genome sequence of Aduncisulcus paluster, a free-living microaerophilic Fornicata.</title>
        <authorList>
            <person name="Yuyama I."/>
            <person name="Kume K."/>
            <person name="Tamura T."/>
            <person name="Inagaki Y."/>
            <person name="Hashimoto T."/>
        </authorList>
    </citation>
    <scope>NUCLEOTIDE SEQUENCE</scope>
    <source>
        <strain evidence="4">NY0171</strain>
    </source>
</reference>
<dbReference type="SUPFAM" id="SSF58038">
    <property type="entry name" value="SNARE fusion complex"/>
    <property type="match status" value="1"/>
</dbReference>
<evidence type="ECO:0000259" key="3">
    <source>
        <dbReference type="PROSITE" id="PS50192"/>
    </source>
</evidence>
<dbReference type="Proteomes" id="UP001057375">
    <property type="component" value="Unassembled WGS sequence"/>
</dbReference>
<dbReference type="CDD" id="cd15841">
    <property type="entry name" value="SNARE_Qc"/>
    <property type="match status" value="1"/>
</dbReference>
<organism evidence="4 5">
    <name type="scientific">Aduncisulcus paluster</name>
    <dbReference type="NCBI Taxonomy" id="2918883"/>
    <lineage>
        <taxon>Eukaryota</taxon>
        <taxon>Metamonada</taxon>
        <taxon>Carpediemonas-like organisms</taxon>
        <taxon>Aduncisulcus</taxon>
    </lineage>
</organism>
<sequence length="234" mass="26748">MSTIKDHIKKVESLYLKVSGGVDEYESISDSAEAARKQHKVTKGIEKGRNTLKEIDMMIDTAEREKDHRYDRDELTTYAGQVMKIGNDFKRLEKRFTGIIIRRSGGGPVERKDFSKIGETEYTKARSDGELMSSTMRRLDRNDDQLDELHDVVVGMKHQAVAIHGKIDETTTLVDDLHKEVDETEARTKTQSKEVSKLSGYIKRNKWPMFLTLLAIILLIYLLIQIIKYGGKPS</sequence>
<dbReference type="EMBL" id="BQXS01010850">
    <property type="protein sequence ID" value="GKT34686.1"/>
    <property type="molecule type" value="Genomic_DNA"/>
</dbReference>
<feature type="coiled-coil region" evidence="1">
    <location>
        <begin position="167"/>
        <end position="194"/>
    </location>
</feature>
<gene>
    <name evidence="4" type="ORF">ADUPG1_007994</name>
</gene>
<evidence type="ECO:0000256" key="1">
    <source>
        <dbReference type="SAM" id="Coils"/>
    </source>
</evidence>
<accession>A0ABQ5KRR0</accession>
<comment type="caution">
    <text evidence="4">The sequence shown here is derived from an EMBL/GenBank/DDBJ whole genome shotgun (WGS) entry which is preliminary data.</text>
</comment>
<dbReference type="PROSITE" id="PS50192">
    <property type="entry name" value="T_SNARE"/>
    <property type="match status" value="1"/>
</dbReference>
<evidence type="ECO:0000256" key="2">
    <source>
        <dbReference type="SAM" id="Phobius"/>
    </source>
</evidence>
<name>A0ABQ5KRR0_9EUKA</name>
<feature type="transmembrane region" description="Helical" evidence="2">
    <location>
        <begin position="207"/>
        <end position="227"/>
    </location>
</feature>
<dbReference type="Gene3D" id="1.20.5.110">
    <property type="match status" value="1"/>
</dbReference>
<keyword evidence="2" id="KW-0472">Membrane</keyword>
<keyword evidence="2" id="KW-1133">Transmembrane helix</keyword>
<keyword evidence="2" id="KW-0812">Transmembrane</keyword>
<proteinExistence type="predicted"/>
<feature type="domain" description="T-SNARE coiled-coil homology" evidence="3">
    <location>
        <begin position="136"/>
        <end position="198"/>
    </location>
</feature>
<keyword evidence="1" id="KW-0175">Coiled coil</keyword>
<evidence type="ECO:0000313" key="5">
    <source>
        <dbReference type="Proteomes" id="UP001057375"/>
    </source>
</evidence>
<keyword evidence="5" id="KW-1185">Reference proteome</keyword>
<dbReference type="InterPro" id="IPR000727">
    <property type="entry name" value="T_SNARE_dom"/>
</dbReference>
<evidence type="ECO:0000313" key="4">
    <source>
        <dbReference type="EMBL" id="GKT34686.1"/>
    </source>
</evidence>
<protein>
    <recommendedName>
        <fullName evidence="3">t-SNARE coiled-coil homology domain-containing protein</fullName>
    </recommendedName>
</protein>